<dbReference type="EMBL" id="JAUFPX010000032">
    <property type="protein sequence ID" value="MDN3593093.1"/>
    <property type="molecule type" value="Genomic_DNA"/>
</dbReference>
<gene>
    <name evidence="2" type="ORF">QWZ12_21060</name>
</gene>
<keyword evidence="1" id="KW-0812">Transmembrane</keyword>
<protein>
    <submittedName>
        <fullName evidence="2">Uncharacterized protein</fullName>
    </submittedName>
</protein>
<accession>A0ABT8BPE9</accession>
<proteinExistence type="predicted"/>
<evidence type="ECO:0000313" key="2">
    <source>
        <dbReference type="EMBL" id="MDN3593093.1"/>
    </source>
</evidence>
<reference evidence="3" key="1">
    <citation type="journal article" date="2019" name="Int. J. Syst. Evol. Microbiol.">
        <title>The Global Catalogue of Microorganisms (GCM) 10K type strain sequencing project: providing services to taxonomists for standard genome sequencing and annotation.</title>
        <authorList>
            <consortium name="The Broad Institute Genomics Platform"/>
            <consortium name="The Broad Institute Genome Sequencing Center for Infectious Disease"/>
            <person name="Wu L."/>
            <person name="Ma J."/>
        </authorList>
    </citation>
    <scope>NUCLEOTIDE SEQUENCE [LARGE SCALE GENOMIC DNA]</scope>
    <source>
        <strain evidence="3">CECT 7069</strain>
    </source>
</reference>
<keyword evidence="1" id="KW-1133">Transmembrane helix</keyword>
<sequence length="50" mass="5693">MIPDDNQDQHRFRVKLLFGMFEADASGTVAIVAVLLLFAMVGVGRWWALW</sequence>
<feature type="transmembrane region" description="Helical" evidence="1">
    <location>
        <begin position="25"/>
        <end position="48"/>
    </location>
</feature>
<evidence type="ECO:0000256" key="1">
    <source>
        <dbReference type="SAM" id="Phobius"/>
    </source>
</evidence>
<dbReference type="Proteomes" id="UP001224644">
    <property type="component" value="Unassembled WGS sequence"/>
</dbReference>
<comment type="caution">
    <text evidence="2">The sequence shown here is derived from an EMBL/GenBank/DDBJ whole genome shotgun (WGS) entry which is preliminary data.</text>
</comment>
<organism evidence="2 3">
    <name type="scientific">Methylobacterium adhaesivum</name>
    <dbReference type="NCBI Taxonomy" id="333297"/>
    <lineage>
        <taxon>Bacteria</taxon>
        <taxon>Pseudomonadati</taxon>
        <taxon>Pseudomonadota</taxon>
        <taxon>Alphaproteobacteria</taxon>
        <taxon>Hyphomicrobiales</taxon>
        <taxon>Methylobacteriaceae</taxon>
        <taxon>Methylobacterium</taxon>
    </lineage>
</organism>
<evidence type="ECO:0000313" key="3">
    <source>
        <dbReference type="Proteomes" id="UP001224644"/>
    </source>
</evidence>
<dbReference type="RefSeq" id="WP_290346307.1">
    <property type="nucleotide sequence ID" value="NZ_JAUFPX010000032.1"/>
</dbReference>
<name>A0ABT8BPE9_9HYPH</name>
<keyword evidence="3" id="KW-1185">Reference proteome</keyword>
<keyword evidence="1" id="KW-0472">Membrane</keyword>